<dbReference type="EMBL" id="HBGA01137882">
    <property type="protein sequence ID" value="CAD9039702.1"/>
    <property type="molecule type" value="Transcribed_RNA"/>
</dbReference>
<evidence type="ECO:0000313" key="1">
    <source>
        <dbReference type="EMBL" id="CAD9039702.1"/>
    </source>
</evidence>
<organism evidence="1">
    <name type="scientific">Eutreptiella gymnastica</name>
    <dbReference type="NCBI Taxonomy" id="73025"/>
    <lineage>
        <taxon>Eukaryota</taxon>
        <taxon>Discoba</taxon>
        <taxon>Euglenozoa</taxon>
        <taxon>Euglenida</taxon>
        <taxon>Spirocuta</taxon>
        <taxon>Euglenophyceae</taxon>
        <taxon>Eutreptiales</taxon>
        <taxon>Eutreptiaceae</taxon>
        <taxon>Eutreptiella</taxon>
    </lineage>
</organism>
<name>A0A7S1JCL9_9EUGL</name>
<accession>A0A7S1JCL9</accession>
<reference evidence="1" key="1">
    <citation type="submission" date="2021-01" db="EMBL/GenBank/DDBJ databases">
        <authorList>
            <person name="Corre E."/>
            <person name="Pelletier E."/>
            <person name="Niang G."/>
            <person name="Scheremetjew M."/>
            <person name="Finn R."/>
            <person name="Kale V."/>
            <person name="Holt S."/>
            <person name="Cochrane G."/>
            <person name="Meng A."/>
            <person name="Brown T."/>
            <person name="Cohen L."/>
        </authorList>
    </citation>
    <scope>NUCLEOTIDE SEQUENCE</scope>
    <source>
        <strain evidence="1">NIES-381</strain>
    </source>
</reference>
<gene>
    <name evidence="1" type="ORF">EGYM00392_LOCUS50868</name>
</gene>
<proteinExistence type="predicted"/>
<sequence length="120" mass="13051">MERGRVGTVALHGCTVVLFGGMMMAAGIGASTRDDPQQGFKKFCPEANWKPRQKSNTSIDVGPVYVTIKEDTGQKGWGGGQYRTKARGQGCWSTDACVLALYPFCQAAQQFLFQLAAHFL</sequence>
<dbReference type="AlphaFoldDB" id="A0A7S1JCL9"/>
<protein>
    <submittedName>
        <fullName evidence="1">Uncharacterized protein</fullName>
    </submittedName>
</protein>